<name>A0A7C3KG30_9CYAN</name>
<evidence type="ECO:0000313" key="2">
    <source>
        <dbReference type="EMBL" id="HFN00230.1"/>
    </source>
</evidence>
<dbReference type="PANTHER" id="PTHR36114:SF1">
    <property type="entry name" value="16.7 KDA PROTEIN IN WHIE LOCUS"/>
    <property type="match status" value="1"/>
</dbReference>
<feature type="domain" description="Cupin type-2" evidence="1">
    <location>
        <begin position="42"/>
        <end position="107"/>
    </location>
</feature>
<dbReference type="InterPro" id="IPR011051">
    <property type="entry name" value="RmlC_Cupin_sf"/>
</dbReference>
<dbReference type="EMBL" id="DSRU01000306">
    <property type="protein sequence ID" value="HFN00230.1"/>
    <property type="molecule type" value="Genomic_DNA"/>
</dbReference>
<protein>
    <submittedName>
        <fullName evidence="2">Cupin domain-containing protein</fullName>
    </submittedName>
</protein>
<gene>
    <name evidence="2" type="ORF">ENR64_21295</name>
</gene>
<dbReference type="Gene3D" id="2.60.120.10">
    <property type="entry name" value="Jelly Rolls"/>
    <property type="match status" value="1"/>
</dbReference>
<dbReference type="Pfam" id="PF07883">
    <property type="entry name" value="Cupin_2"/>
    <property type="match status" value="1"/>
</dbReference>
<reference evidence="2" key="1">
    <citation type="journal article" date="2020" name="mSystems">
        <title>Genome- and Community-Level Interaction Insights into Carbon Utilization and Element Cycling Functions of Hydrothermarchaeota in Hydrothermal Sediment.</title>
        <authorList>
            <person name="Zhou Z."/>
            <person name="Liu Y."/>
            <person name="Xu W."/>
            <person name="Pan J."/>
            <person name="Luo Z.H."/>
            <person name="Li M."/>
        </authorList>
    </citation>
    <scope>NUCLEOTIDE SEQUENCE [LARGE SCALE GENOMIC DNA]</scope>
    <source>
        <strain evidence="2">SpSt-418</strain>
    </source>
</reference>
<accession>A0A7C3KG30</accession>
<dbReference type="AlphaFoldDB" id="A0A7C3KG30"/>
<sequence length="122" mass="13751">MLIRRLNDCEEFVAGDGSLLRELLHPDKQAIALRYSLAQAVVLPGQTCLPHALKTSEVYYILAGEGEMHIDDEVQKVTPGDAIYIPPQARQFIHNSGTEPLVFICIVDPAWRVEDEIIYFDQ</sequence>
<dbReference type="PANTHER" id="PTHR36114">
    <property type="entry name" value="16.7 KDA PROTEIN IN WHIE LOCUS"/>
    <property type="match status" value="1"/>
</dbReference>
<proteinExistence type="predicted"/>
<dbReference type="InterPro" id="IPR052044">
    <property type="entry name" value="PKS_Associated_Protein"/>
</dbReference>
<comment type="caution">
    <text evidence="2">The sequence shown here is derived from an EMBL/GenBank/DDBJ whole genome shotgun (WGS) entry which is preliminary data.</text>
</comment>
<dbReference type="SUPFAM" id="SSF51182">
    <property type="entry name" value="RmlC-like cupins"/>
    <property type="match status" value="1"/>
</dbReference>
<organism evidence="2">
    <name type="scientific">Oscillatoriales cyanobacterium SpSt-418</name>
    <dbReference type="NCBI Taxonomy" id="2282169"/>
    <lineage>
        <taxon>Bacteria</taxon>
        <taxon>Bacillati</taxon>
        <taxon>Cyanobacteriota</taxon>
        <taxon>Cyanophyceae</taxon>
        <taxon>Oscillatoriophycideae</taxon>
        <taxon>Oscillatoriales</taxon>
    </lineage>
</organism>
<dbReference type="InterPro" id="IPR014710">
    <property type="entry name" value="RmlC-like_jellyroll"/>
</dbReference>
<evidence type="ECO:0000259" key="1">
    <source>
        <dbReference type="Pfam" id="PF07883"/>
    </source>
</evidence>
<dbReference type="InterPro" id="IPR013096">
    <property type="entry name" value="Cupin_2"/>
</dbReference>
<dbReference type="CDD" id="cd02214">
    <property type="entry name" value="cupin_MJ1618"/>
    <property type="match status" value="1"/>
</dbReference>